<feature type="region of interest" description="Disordered" evidence="1">
    <location>
        <begin position="684"/>
        <end position="796"/>
    </location>
</feature>
<organism evidence="2 3">
    <name type="scientific">Klebsormidium nitens</name>
    <name type="common">Green alga</name>
    <name type="synonym">Ulothrix nitens</name>
    <dbReference type="NCBI Taxonomy" id="105231"/>
    <lineage>
        <taxon>Eukaryota</taxon>
        <taxon>Viridiplantae</taxon>
        <taxon>Streptophyta</taxon>
        <taxon>Klebsormidiophyceae</taxon>
        <taxon>Klebsormidiales</taxon>
        <taxon>Klebsormidiaceae</taxon>
        <taxon>Klebsormidium</taxon>
    </lineage>
</organism>
<feature type="compositionally biased region" description="Low complexity" evidence="1">
    <location>
        <begin position="643"/>
        <end position="655"/>
    </location>
</feature>
<dbReference type="SMART" id="SM01425">
    <property type="entry name" value="EsV_1_7"/>
    <property type="match status" value="6"/>
</dbReference>
<dbReference type="InterPro" id="IPR043822">
    <property type="entry name" value="EsV_1_7_cys"/>
</dbReference>
<feature type="compositionally biased region" description="Polar residues" evidence="1">
    <location>
        <begin position="315"/>
        <end position="328"/>
    </location>
</feature>
<gene>
    <name evidence="2" type="ORF">KFL_001830050</name>
</gene>
<feature type="region of interest" description="Disordered" evidence="1">
    <location>
        <begin position="79"/>
        <end position="124"/>
    </location>
</feature>
<dbReference type="Pfam" id="PF19114">
    <property type="entry name" value="EsV_1_7_cys"/>
    <property type="match status" value="6"/>
</dbReference>
<sequence>MCRGAPTLGPLRGSRLGAEPLVSSALDAFAPLQPIHAHPFLQHPSEASAIEDALARAQAEAAMWRASFEKAQKAAQETNERYSELVHGQEVRRPLDVNGGDAGPASEQHQQTGPSGPPTPSEMAWNLSSVFDDSDPVSFKDIAAGLGDLVFPAPSVATSLGPANSEVTSSPLMTLPPVVDECMGPFTSAYPAPLAASGGLSYASEDVLGFRQTASFAKGPMGCTRQILTVPHTRPTWNSMTSVNPTPPIYSTAVSDMTEMLKPHACFRGLNNPFASHHDDASAYGETVPGLQLVTGQTGQGYQHPGVTTVRRTRQPSARSPRNVSSGCSPAATAALEAAADARGRGDKRVTPKREALSPTPSVGGATRRCMSPGCTRRPSYGFIPGAKDGDKGGARWCRAHAADGMEDLRNLKCSHVGRGGVPCRAQPSYGYEGDKRPTRCRAHAEDGMENVRMPRCRHPGCKRQPLYGEPGLDKKPTRCRNHALSGMKDLRGAMCRGDDGSCTKRPSCGFRGDPRPTRCGSHKEPGMEDLISARCNFADCRTVASYGVQAPGSHVIRRTRCKAHRTPEMTCGTKGPACMAPGGCETRPSYGWPDKFDGEHPPRPERCKKHSLQGMEYMGSAARAKKKRALETAKQEPAPVVSRPARPTSARTAAKPLSLAPTPRLRPTRKCAAAAAPIIEPDEDDDMDAVTAPPGDLARAWSPESRMQGSPEAERGRLAEERAAAARRREREEFENLGDLASLQELKEIEDQANDQMWGGNGPSSPELAGMSDFDKDFSSSWGRPESPESGGILDIVDDTLDTACSFGGKGRATY</sequence>
<evidence type="ECO:0000313" key="2">
    <source>
        <dbReference type="EMBL" id="GAQ84277.1"/>
    </source>
</evidence>
<protein>
    <submittedName>
        <fullName evidence="2">Uncharacterized protein</fullName>
    </submittedName>
</protein>
<feature type="compositionally biased region" description="Basic and acidic residues" evidence="1">
    <location>
        <begin position="79"/>
        <end position="95"/>
    </location>
</feature>
<proteinExistence type="predicted"/>
<keyword evidence="3" id="KW-1185">Reference proteome</keyword>
<dbReference type="OrthoDB" id="2441233at2759"/>
<dbReference type="AlphaFoldDB" id="A0A1Y1I6C7"/>
<accession>A0A1Y1I6C7</accession>
<name>A0A1Y1I6C7_KLENI</name>
<feature type="compositionally biased region" description="Basic and acidic residues" evidence="1">
    <location>
        <begin position="713"/>
        <end position="735"/>
    </location>
</feature>
<feature type="compositionally biased region" description="Basic and acidic residues" evidence="1">
    <location>
        <begin position="340"/>
        <end position="356"/>
    </location>
</feature>
<reference evidence="2 3" key="1">
    <citation type="journal article" date="2014" name="Nat. Commun.">
        <title>Klebsormidium flaccidum genome reveals primary factors for plant terrestrial adaptation.</title>
        <authorList>
            <person name="Hori K."/>
            <person name="Maruyama F."/>
            <person name="Fujisawa T."/>
            <person name="Togashi T."/>
            <person name="Yamamoto N."/>
            <person name="Seo M."/>
            <person name="Sato S."/>
            <person name="Yamada T."/>
            <person name="Mori H."/>
            <person name="Tajima N."/>
            <person name="Moriyama T."/>
            <person name="Ikeuchi M."/>
            <person name="Watanabe M."/>
            <person name="Wada H."/>
            <person name="Kobayashi K."/>
            <person name="Saito M."/>
            <person name="Masuda T."/>
            <person name="Sasaki-Sekimoto Y."/>
            <person name="Mashiguchi K."/>
            <person name="Awai K."/>
            <person name="Shimojima M."/>
            <person name="Masuda S."/>
            <person name="Iwai M."/>
            <person name="Nobusawa T."/>
            <person name="Narise T."/>
            <person name="Kondo S."/>
            <person name="Saito H."/>
            <person name="Sato R."/>
            <person name="Murakawa M."/>
            <person name="Ihara Y."/>
            <person name="Oshima-Yamada Y."/>
            <person name="Ohtaka K."/>
            <person name="Satoh M."/>
            <person name="Sonobe K."/>
            <person name="Ishii M."/>
            <person name="Ohtani R."/>
            <person name="Kanamori-Sato M."/>
            <person name="Honoki R."/>
            <person name="Miyazaki D."/>
            <person name="Mochizuki H."/>
            <person name="Umetsu J."/>
            <person name="Higashi K."/>
            <person name="Shibata D."/>
            <person name="Kamiya Y."/>
            <person name="Sato N."/>
            <person name="Nakamura Y."/>
            <person name="Tabata S."/>
            <person name="Ida S."/>
            <person name="Kurokawa K."/>
            <person name="Ohta H."/>
        </authorList>
    </citation>
    <scope>NUCLEOTIDE SEQUENCE [LARGE SCALE GENOMIC DNA]</scope>
    <source>
        <strain evidence="2 3">NIES-2285</strain>
    </source>
</reference>
<dbReference type="EMBL" id="DF237132">
    <property type="protein sequence ID" value="GAQ84277.1"/>
    <property type="molecule type" value="Genomic_DNA"/>
</dbReference>
<evidence type="ECO:0000256" key="1">
    <source>
        <dbReference type="SAM" id="MobiDB-lite"/>
    </source>
</evidence>
<evidence type="ECO:0000313" key="3">
    <source>
        <dbReference type="Proteomes" id="UP000054558"/>
    </source>
</evidence>
<feature type="region of interest" description="Disordered" evidence="1">
    <location>
        <begin position="631"/>
        <end position="655"/>
    </location>
</feature>
<feature type="region of interest" description="Disordered" evidence="1">
    <location>
        <begin position="297"/>
        <end position="371"/>
    </location>
</feature>
<dbReference type="Proteomes" id="UP000054558">
    <property type="component" value="Unassembled WGS sequence"/>
</dbReference>